<dbReference type="EMBL" id="CP014136">
    <property type="protein sequence ID" value="ATA18238.1"/>
    <property type="molecule type" value="Genomic_DNA"/>
</dbReference>
<evidence type="ECO:0000313" key="15">
    <source>
        <dbReference type="Proteomes" id="UP000217182"/>
    </source>
</evidence>
<comment type="pathway">
    <text evidence="2">Cofactor biosynthesis; thiamine diphosphate biosynthesis.</text>
</comment>
<dbReference type="PANTHER" id="PTHR31528:SF1">
    <property type="entry name" value="4-AMINO-5-HYDROXYMETHYL-2-METHYLPYRIMIDINE PHOSPHATE SYNTHASE THI11-RELATED"/>
    <property type="match status" value="1"/>
</dbReference>
<comment type="catalytic activity">
    <reaction evidence="11">
        <text>N(6)-(pyridoxal phosphate)-L-lysyl-[4-amino-5-hydroxymethyl-2-methylpyrimidine phosphate synthase] + L-histidyl-[4-amino-5-hydroxymethyl-2-methylpyrimidine phosphate synthase] + 2 Fe(3+) + 4 H2O = L-lysyl-[4-amino-5-hydroxymethyl-2-methylpyrimidine phosphate synthase] + (2S)-2-amino-5-hydroxy-4-oxopentanoyl-[4-amino-5-hydroxymethyl-2-methylpyrimidine phosphate synthase] + 4-amino-2-methyl-5-(phosphooxymethyl)pyrimidine + 3-oxopropanoate + 2 Fe(2+) + 2 H(+)</text>
        <dbReference type="Rhea" id="RHEA:65756"/>
        <dbReference type="Rhea" id="RHEA-COMP:16892"/>
        <dbReference type="Rhea" id="RHEA-COMP:16893"/>
        <dbReference type="Rhea" id="RHEA-COMP:16894"/>
        <dbReference type="Rhea" id="RHEA-COMP:16895"/>
        <dbReference type="ChEBI" id="CHEBI:15377"/>
        <dbReference type="ChEBI" id="CHEBI:15378"/>
        <dbReference type="ChEBI" id="CHEBI:29033"/>
        <dbReference type="ChEBI" id="CHEBI:29034"/>
        <dbReference type="ChEBI" id="CHEBI:29969"/>
        <dbReference type="ChEBI" id="CHEBI:29979"/>
        <dbReference type="ChEBI" id="CHEBI:33190"/>
        <dbReference type="ChEBI" id="CHEBI:58354"/>
        <dbReference type="ChEBI" id="CHEBI:143915"/>
        <dbReference type="ChEBI" id="CHEBI:157692"/>
    </reaction>
    <physiologicalReaction direction="left-to-right" evidence="11">
        <dbReference type="Rhea" id="RHEA:65757"/>
    </physiologicalReaction>
</comment>
<dbReference type="OrthoDB" id="9180959at2"/>
<evidence type="ECO:0000256" key="3">
    <source>
        <dbReference type="ARBA" id="ARBA00009406"/>
    </source>
</evidence>
<keyword evidence="7" id="KW-0663">Pyridoxal phosphate</keyword>
<keyword evidence="9" id="KW-0408">Iron</keyword>
<dbReference type="Proteomes" id="UP000217182">
    <property type="component" value="Chromosome"/>
</dbReference>
<evidence type="ECO:0000256" key="10">
    <source>
        <dbReference type="ARBA" id="ARBA00033171"/>
    </source>
</evidence>
<keyword evidence="12" id="KW-0732">Signal</keyword>
<evidence type="ECO:0000256" key="12">
    <source>
        <dbReference type="SAM" id="SignalP"/>
    </source>
</evidence>
<dbReference type="KEGG" id="gqu:AWC35_02085"/>
<evidence type="ECO:0000256" key="5">
    <source>
        <dbReference type="ARBA" id="ARBA00022679"/>
    </source>
</evidence>
<evidence type="ECO:0000259" key="13">
    <source>
        <dbReference type="Pfam" id="PF09084"/>
    </source>
</evidence>
<dbReference type="InterPro" id="IPR027939">
    <property type="entry name" value="NMT1/THI5"/>
</dbReference>
<dbReference type="SUPFAM" id="SSF53850">
    <property type="entry name" value="Periplasmic binding protein-like II"/>
    <property type="match status" value="1"/>
</dbReference>
<evidence type="ECO:0000256" key="6">
    <source>
        <dbReference type="ARBA" id="ARBA00022723"/>
    </source>
</evidence>
<keyword evidence="8" id="KW-0784">Thiamine biosynthesis</keyword>
<accession>A0A250AW96</accession>
<protein>
    <recommendedName>
        <fullName evidence="10">Thiamine pyrimidine synthase</fullName>
    </recommendedName>
</protein>
<evidence type="ECO:0000256" key="8">
    <source>
        <dbReference type="ARBA" id="ARBA00022977"/>
    </source>
</evidence>
<comment type="subunit">
    <text evidence="4">Homodimer.</text>
</comment>
<keyword evidence="6" id="KW-0479">Metal-binding</keyword>
<dbReference type="GO" id="GO:0046872">
    <property type="term" value="F:metal ion binding"/>
    <property type="evidence" value="ECO:0007669"/>
    <property type="project" value="UniProtKB-KW"/>
</dbReference>
<evidence type="ECO:0000313" key="14">
    <source>
        <dbReference type="EMBL" id="ATA18238.1"/>
    </source>
</evidence>
<comment type="function">
    <text evidence="1">Responsible for the formation of the pyrimidine heterocycle in the thiamine biosynthesis pathway. Catalyzes the formation of hydroxymethylpyrimidine phosphate (HMP-P) from histidine and pyridoxal phosphate (PLP). The protein uses PLP and the active site histidine to form HMP-P, generating an inactive enzyme. The enzyme can only undergo a single turnover, which suggests it is a suicide enzyme.</text>
</comment>
<feature type="chain" id="PRO_5012399960" description="Thiamine pyrimidine synthase" evidence="12">
    <location>
        <begin position="30"/>
        <end position="345"/>
    </location>
</feature>
<dbReference type="PANTHER" id="PTHR31528">
    <property type="entry name" value="4-AMINO-5-HYDROXYMETHYL-2-METHYLPYRIMIDINE PHOSPHATE SYNTHASE THI11-RELATED"/>
    <property type="match status" value="1"/>
</dbReference>
<evidence type="ECO:0000256" key="9">
    <source>
        <dbReference type="ARBA" id="ARBA00023004"/>
    </source>
</evidence>
<dbReference type="GO" id="GO:0016740">
    <property type="term" value="F:transferase activity"/>
    <property type="evidence" value="ECO:0007669"/>
    <property type="project" value="UniProtKB-KW"/>
</dbReference>
<keyword evidence="15" id="KW-1185">Reference proteome</keyword>
<comment type="similarity">
    <text evidence="3">Belongs to the NMT1/THI5 family.</text>
</comment>
<sequence length="345" mass="37165">MLTSTFAKMHKLGCSALLSLSVLATQAYAADPVKVKFSLDWRFEGPSAPFLMAKAKGYFAQEGLDVQIDSGNGSAGAVTRVATGAYDMAFADFNALIEQESLHPGTGIKGVYMLYNVTPAAVFLLKSSGVKTPADLQGKTIAAPVFDAARKAWPAFARKVGLNKDAVTWQSADPTVTANLLVRKNVDAISGFYFTNLLNLEARGVKADDLVVFPYAQYGVDLYGNTIIASKEMLEKHPDTIKAFLRAFNKAVQETLADPISAAKFVKQQDSLIDLPLETRRLELAFGQLVVTPETRKNGLGDVDAQRLNKAIADVVAAFDLKETPKADVLFTSALLPAPADRAVR</sequence>
<dbReference type="Pfam" id="PF09084">
    <property type="entry name" value="NMT1"/>
    <property type="match status" value="1"/>
</dbReference>
<dbReference type="Gene3D" id="3.40.190.10">
    <property type="entry name" value="Periplasmic binding protein-like II"/>
    <property type="match status" value="2"/>
</dbReference>
<evidence type="ECO:0000256" key="7">
    <source>
        <dbReference type="ARBA" id="ARBA00022898"/>
    </source>
</evidence>
<keyword evidence="5" id="KW-0808">Transferase</keyword>
<name>A0A250AW96_9GAMM</name>
<feature type="domain" description="SsuA/THI5-like" evidence="13">
    <location>
        <begin position="48"/>
        <end position="260"/>
    </location>
</feature>
<proteinExistence type="inferred from homology"/>
<feature type="signal peptide" evidence="12">
    <location>
        <begin position="1"/>
        <end position="29"/>
    </location>
</feature>
<evidence type="ECO:0000256" key="11">
    <source>
        <dbReference type="ARBA" id="ARBA00048179"/>
    </source>
</evidence>
<evidence type="ECO:0000256" key="1">
    <source>
        <dbReference type="ARBA" id="ARBA00003469"/>
    </source>
</evidence>
<evidence type="ECO:0000256" key="4">
    <source>
        <dbReference type="ARBA" id="ARBA00011738"/>
    </source>
</evidence>
<reference evidence="14 15" key="1">
    <citation type="submission" date="2016-01" db="EMBL/GenBank/DDBJ databases">
        <authorList>
            <person name="Oliw E.H."/>
        </authorList>
    </citation>
    <scope>NUCLEOTIDE SEQUENCE [LARGE SCALE GENOMIC DNA]</scope>
    <source>
        <strain evidence="14 15">FRB97</strain>
    </source>
</reference>
<dbReference type="GO" id="GO:0009228">
    <property type="term" value="P:thiamine biosynthetic process"/>
    <property type="evidence" value="ECO:0007669"/>
    <property type="project" value="UniProtKB-KW"/>
</dbReference>
<organism evidence="14 15">
    <name type="scientific">Gibbsiella quercinecans</name>
    <dbReference type="NCBI Taxonomy" id="929813"/>
    <lineage>
        <taxon>Bacteria</taxon>
        <taxon>Pseudomonadati</taxon>
        <taxon>Pseudomonadota</taxon>
        <taxon>Gammaproteobacteria</taxon>
        <taxon>Enterobacterales</taxon>
        <taxon>Yersiniaceae</taxon>
        <taxon>Gibbsiella</taxon>
    </lineage>
</organism>
<dbReference type="InterPro" id="IPR015168">
    <property type="entry name" value="SsuA/THI5"/>
</dbReference>
<gene>
    <name evidence="14" type="ORF">AWC35_02085</name>
</gene>
<dbReference type="AlphaFoldDB" id="A0A250AW96"/>
<evidence type="ECO:0000256" key="2">
    <source>
        <dbReference type="ARBA" id="ARBA00004948"/>
    </source>
</evidence>
<dbReference type="RefSeq" id="WP_095844832.1">
    <property type="nucleotide sequence ID" value="NZ_CAMKXY010000001.1"/>
</dbReference>